<accession>K7A4E7</accession>
<organism evidence="1 2">
    <name type="scientific">Paraglaciecola psychrophila 170</name>
    <dbReference type="NCBI Taxonomy" id="1129794"/>
    <lineage>
        <taxon>Bacteria</taxon>
        <taxon>Pseudomonadati</taxon>
        <taxon>Pseudomonadota</taxon>
        <taxon>Gammaproteobacteria</taxon>
        <taxon>Alteromonadales</taxon>
        <taxon>Alteromonadaceae</taxon>
        <taxon>Paraglaciecola</taxon>
    </lineage>
</organism>
<dbReference type="KEGG" id="gps:C427_4018"/>
<reference evidence="1 2" key="1">
    <citation type="journal article" date="2013" name="Genome Announc.">
        <title>Complete Genome Sequence of Glaciecola psychrophila Strain 170T.</title>
        <authorList>
            <person name="Yin J."/>
            <person name="Chen J."/>
            <person name="Liu G."/>
            <person name="Yu Y."/>
            <person name="Song L."/>
            <person name="Wang X."/>
            <person name="Qu X."/>
        </authorList>
    </citation>
    <scope>NUCLEOTIDE SEQUENCE [LARGE SCALE GENOMIC DNA]</scope>
    <source>
        <strain evidence="1 2">170</strain>
    </source>
</reference>
<sequence length="40" mass="4715">MKIIVLMDKKRSIFEVNPNILVKNSYSFPSIFILNDFLLI</sequence>
<dbReference type="Proteomes" id="UP000011864">
    <property type="component" value="Chromosome"/>
</dbReference>
<gene>
    <name evidence="1" type="ORF">C427_4018</name>
</gene>
<dbReference type="AlphaFoldDB" id="K7A4E7"/>
<dbReference type="EMBL" id="CP003837">
    <property type="protein sequence ID" value="AGH46123.1"/>
    <property type="molecule type" value="Genomic_DNA"/>
</dbReference>
<name>K7A4E7_9ALTE</name>
<evidence type="ECO:0000313" key="1">
    <source>
        <dbReference type="EMBL" id="AGH46123.1"/>
    </source>
</evidence>
<dbReference type="HOGENOM" id="CLU_3293782_0_0_6"/>
<protein>
    <submittedName>
        <fullName evidence="1">Uncharacterized protein</fullName>
    </submittedName>
</protein>
<proteinExistence type="predicted"/>
<keyword evidence="2" id="KW-1185">Reference proteome</keyword>
<evidence type="ECO:0000313" key="2">
    <source>
        <dbReference type="Proteomes" id="UP000011864"/>
    </source>
</evidence>
<dbReference type="PATRIC" id="fig|1129794.4.peg.4004"/>